<evidence type="ECO:0000313" key="3">
    <source>
        <dbReference type="Proteomes" id="UP001161422"/>
    </source>
</evidence>
<evidence type="ECO:0000256" key="1">
    <source>
        <dbReference type="SAM" id="SignalP"/>
    </source>
</evidence>
<reference evidence="2" key="2">
    <citation type="submission" date="2023-01" db="EMBL/GenBank/DDBJ databases">
        <title>Draft genome sequence of Paraferrimonas sedimenticola strain NBRC 101628.</title>
        <authorList>
            <person name="Sun Q."/>
            <person name="Mori K."/>
        </authorList>
    </citation>
    <scope>NUCLEOTIDE SEQUENCE</scope>
    <source>
        <strain evidence="2">NBRC 101628</strain>
    </source>
</reference>
<dbReference type="RefSeq" id="WP_095505146.1">
    <property type="nucleotide sequence ID" value="NZ_BSNC01000004.1"/>
</dbReference>
<protein>
    <recommendedName>
        <fullName evidence="4">DUF2141 domain-containing protein</fullName>
    </recommendedName>
</protein>
<name>A0AA37RWC1_9GAMM</name>
<gene>
    <name evidence="2" type="ORF">GCM10007895_17270</name>
</gene>
<keyword evidence="3" id="KW-1185">Reference proteome</keyword>
<dbReference type="Pfam" id="PF09912">
    <property type="entry name" value="DUF2141"/>
    <property type="match status" value="1"/>
</dbReference>
<dbReference type="AlphaFoldDB" id="A0AA37RWC1"/>
<comment type="caution">
    <text evidence="2">The sequence shown here is derived from an EMBL/GenBank/DDBJ whole genome shotgun (WGS) entry which is preliminary data.</text>
</comment>
<keyword evidence="1" id="KW-0732">Signal</keyword>
<evidence type="ECO:0000313" key="2">
    <source>
        <dbReference type="EMBL" id="GLP96421.1"/>
    </source>
</evidence>
<accession>A0AA37RWC1</accession>
<organism evidence="2 3">
    <name type="scientific">Paraferrimonas sedimenticola</name>
    <dbReference type="NCBI Taxonomy" id="375674"/>
    <lineage>
        <taxon>Bacteria</taxon>
        <taxon>Pseudomonadati</taxon>
        <taxon>Pseudomonadota</taxon>
        <taxon>Gammaproteobacteria</taxon>
        <taxon>Alteromonadales</taxon>
        <taxon>Ferrimonadaceae</taxon>
        <taxon>Paraferrimonas</taxon>
    </lineage>
</organism>
<proteinExistence type="predicted"/>
<sequence>MNALSRNLLAAVCALGFSSLAAAETLTLNLEGIDTSKGDLVIQIYNEADHWMEEETEKMALYQVFTAEQLGEAKSVQVELPHGEYAIYAYQDSDGDNELDTNWIGIPKEPVGVSNNAKGSMGPPKYKDAKFSFDENNSTQTFDVVSI</sequence>
<feature type="chain" id="PRO_5041462452" description="DUF2141 domain-containing protein" evidence="1">
    <location>
        <begin position="24"/>
        <end position="147"/>
    </location>
</feature>
<evidence type="ECO:0008006" key="4">
    <source>
        <dbReference type="Google" id="ProtNLM"/>
    </source>
</evidence>
<reference evidence="2" key="1">
    <citation type="journal article" date="2014" name="Int. J. Syst. Evol. Microbiol.">
        <title>Complete genome sequence of Corynebacterium casei LMG S-19264T (=DSM 44701T), isolated from a smear-ripened cheese.</title>
        <authorList>
            <consortium name="US DOE Joint Genome Institute (JGI-PGF)"/>
            <person name="Walter F."/>
            <person name="Albersmeier A."/>
            <person name="Kalinowski J."/>
            <person name="Ruckert C."/>
        </authorList>
    </citation>
    <scope>NUCLEOTIDE SEQUENCE</scope>
    <source>
        <strain evidence="2">NBRC 101628</strain>
    </source>
</reference>
<dbReference type="InterPro" id="IPR018673">
    <property type="entry name" value="DUF2141"/>
</dbReference>
<feature type="signal peptide" evidence="1">
    <location>
        <begin position="1"/>
        <end position="23"/>
    </location>
</feature>
<dbReference type="Proteomes" id="UP001161422">
    <property type="component" value="Unassembled WGS sequence"/>
</dbReference>
<dbReference type="EMBL" id="BSNC01000004">
    <property type="protein sequence ID" value="GLP96421.1"/>
    <property type="molecule type" value="Genomic_DNA"/>
</dbReference>